<evidence type="ECO:0000313" key="2">
    <source>
        <dbReference type="EMBL" id="PWK15571.1"/>
    </source>
</evidence>
<evidence type="ECO:0000313" key="3">
    <source>
        <dbReference type="Proteomes" id="UP000245634"/>
    </source>
</evidence>
<dbReference type="EMBL" id="QGGL01000003">
    <property type="protein sequence ID" value="PWK15571.1"/>
    <property type="molecule type" value="Genomic_DNA"/>
</dbReference>
<dbReference type="Pfam" id="PF14491">
    <property type="entry name" value="DUF4435"/>
    <property type="match status" value="1"/>
</dbReference>
<protein>
    <submittedName>
        <fullName evidence="2">Uncharacterized protein DUF4435</fullName>
    </submittedName>
</protein>
<feature type="domain" description="DUF4435" evidence="1">
    <location>
        <begin position="26"/>
        <end position="228"/>
    </location>
</feature>
<organism evidence="2 3">
    <name type="scientific">Tumebacillus permanentifrigoris</name>
    <dbReference type="NCBI Taxonomy" id="378543"/>
    <lineage>
        <taxon>Bacteria</taxon>
        <taxon>Bacillati</taxon>
        <taxon>Bacillota</taxon>
        <taxon>Bacilli</taxon>
        <taxon>Bacillales</taxon>
        <taxon>Alicyclobacillaceae</taxon>
        <taxon>Tumebacillus</taxon>
    </lineage>
</organism>
<dbReference type="InterPro" id="IPR029492">
    <property type="entry name" value="DUF4435"/>
</dbReference>
<comment type="caution">
    <text evidence="2">The sequence shown here is derived from an EMBL/GenBank/DDBJ whole genome shotgun (WGS) entry which is preliminary data.</text>
</comment>
<keyword evidence="3" id="KW-1185">Reference proteome</keyword>
<reference evidence="2 3" key="1">
    <citation type="submission" date="2018-05" db="EMBL/GenBank/DDBJ databases">
        <title>Genomic Encyclopedia of Type Strains, Phase IV (KMG-IV): sequencing the most valuable type-strain genomes for metagenomic binning, comparative biology and taxonomic classification.</title>
        <authorList>
            <person name="Goeker M."/>
        </authorList>
    </citation>
    <scope>NUCLEOTIDE SEQUENCE [LARGE SCALE GENOMIC DNA]</scope>
    <source>
        <strain evidence="2 3">DSM 18773</strain>
    </source>
</reference>
<accession>A0A316DBJ8</accession>
<sequence length="285" mass="32141">MKEFITPATLASQVRMLRTQFSGACMFVEGDTDARLFGNFMNRESCKIIDSRGREKAIGALQILEQEGTPGVLSIVDADFTRITGSATESPNLLLTDGHDLEIMMWMSPALEKILAEFGSEAKMSSHQERHGMTIRDFILQHVYQLGLLRLYSLEQGVHLTFEGLSYEDFLDNKQLTCDTKKMITAVKNKSQNKSVNDQDVLQILHEHSEKGHEAHQVCCGHDVIGALSVGLRRVLGTYNANEVRADVLERSLRLAYDQAFFHQTALYNELLTWQQRNAPYQVTA</sequence>
<evidence type="ECO:0000259" key="1">
    <source>
        <dbReference type="Pfam" id="PF14491"/>
    </source>
</evidence>
<dbReference type="RefSeq" id="WP_170119260.1">
    <property type="nucleotide sequence ID" value="NZ_QGGL01000003.1"/>
</dbReference>
<gene>
    <name evidence="2" type="ORF">C7459_103108</name>
</gene>
<dbReference type="AlphaFoldDB" id="A0A316DBJ8"/>
<dbReference type="Proteomes" id="UP000245634">
    <property type="component" value="Unassembled WGS sequence"/>
</dbReference>
<proteinExistence type="predicted"/>
<name>A0A316DBJ8_9BACL</name>